<proteinExistence type="predicted"/>
<protein>
    <submittedName>
        <fullName evidence="1">Uncharacterized protein</fullName>
    </submittedName>
</protein>
<keyword evidence="2" id="KW-1185">Reference proteome</keyword>
<organism evidence="1 2">
    <name type="scientific">Acorus calamus</name>
    <name type="common">Sweet flag</name>
    <dbReference type="NCBI Taxonomy" id="4465"/>
    <lineage>
        <taxon>Eukaryota</taxon>
        <taxon>Viridiplantae</taxon>
        <taxon>Streptophyta</taxon>
        <taxon>Embryophyta</taxon>
        <taxon>Tracheophyta</taxon>
        <taxon>Spermatophyta</taxon>
        <taxon>Magnoliopsida</taxon>
        <taxon>Liliopsida</taxon>
        <taxon>Acoraceae</taxon>
        <taxon>Acorus</taxon>
    </lineage>
</organism>
<sequence>MRAKGTDNEFQCREEWKTNEYMMLNYLFKSFLNDTLFMINNVSTKYTVIATIN</sequence>
<reference evidence="1" key="1">
    <citation type="journal article" date="2023" name="Nat. Commun.">
        <title>Diploid and tetraploid genomes of Acorus and the evolution of monocots.</title>
        <authorList>
            <person name="Ma L."/>
            <person name="Liu K.W."/>
            <person name="Li Z."/>
            <person name="Hsiao Y.Y."/>
            <person name="Qi Y."/>
            <person name="Fu T."/>
            <person name="Tang G.D."/>
            <person name="Zhang D."/>
            <person name="Sun W.H."/>
            <person name="Liu D.K."/>
            <person name="Li Y."/>
            <person name="Chen G.Z."/>
            <person name="Liu X.D."/>
            <person name="Liao X.Y."/>
            <person name="Jiang Y.T."/>
            <person name="Yu X."/>
            <person name="Hao Y."/>
            <person name="Huang J."/>
            <person name="Zhao X.W."/>
            <person name="Ke S."/>
            <person name="Chen Y.Y."/>
            <person name="Wu W.L."/>
            <person name="Hsu J.L."/>
            <person name="Lin Y.F."/>
            <person name="Huang M.D."/>
            <person name="Li C.Y."/>
            <person name="Huang L."/>
            <person name="Wang Z.W."/>
            <person name="Zhao X."/>
            <person name="Zhong W.Y."/>
            <person name="Peng D.H."/>
            <person name="Ahmad S."/>
            <person name="Lan S."/>
            <person name="Zhang J.S."/>
            <person name="Tsai W.C."/>
            <person name="Van de Peer Y."/>
            <person name="Liu Z.J."/>
        </authorList>
    </citation>
    <scope>NUCLEOTIDE SEQUENCE</scope>
    <source>
        <strain evidence="1">CP</strain>
    </source>
</reference>
<evidence type="ECO:0000313" key="2">
    <source>
        <dbReference type="Proteomes" id="UP001180020"/>
    </source>
</evidence>
<evidence type="ECO:0000313" key="1">
    <source>
        <dbReference type="EMBL" id="KAK1304001.1"/>
    </source>
</evidence>
<reference evidence="1" key="2">
    <citation type="submission" date="2023-06" db="EMBL/GenBank/DDBJ databases">
        <authorList>
            <person name="Ma L."/>
            <person name="Liu K.-W."/>
            <person name="Li Z."/>
            <person name="Hsiao Y.-Y."/>
            <person name="Qi Y."/>
            <person name="Fu T."/>
            <person name="Tang G."/>
            <person name="Zhang D."/>
            <person name="Sun W.-H."/>
            <person name="Liu D.-K."/>
            <person name="Li Y."/>
            <person name="Chen G.-Z."/>
            <person name="Liu X.-D."/>
            <person name="Liao X.-Y."/>
            <person name="Jiang Y.-T."/>
            <person name="Yu X."/>
            <person name="Hao Y."/>
            <person name="Huang J."/>
            <person name="Zhao X.-W."/>
            <person name="Ke S."/>
            <person name="Chen Y.-Y."/>
            <person name="Wu W.-L."/>
            <person name="Hsu J.-L."/>
            <person name="Lin Y.-F."/>
            <person name="Huang M.-D."/>
            <person name="Li C.-Y."/>
            <person name="Huang L."/>
            <person name="Wang Z.-W."/>
            <person name="Zhao X."/>
            <person name="Zhong W.-Y."/>
            <person name="Peng D.-H."/>
            <person name="Ahmad S."/>
            <person name="Lan S."/>
            <person name="Zhang J.-S."/>
            <person name="Tsai W.-C."/>
            <person name="Van De Peer Y."/>
            <person name="Liu Z.-J."/>
        </authorList>
    </citation>
    <scope>NUCLEOTIDE SEQUENCE</scope>
    <source>
        <strain evidence="1">CP</strain>
        <tissue evidence="1">Leaves</tissue>
    </source>
</reference>
<dbReference type="EMBL" id="JAUJYO010000011">
    <property type="protein sequence ID" value="KAK1304001.1"/>
    <property type="molecule type" value="Genomic_DNA"/>
</dbReference>
<name>A0AAV9DSW9_ACOCL</name>
<dbReference type="AlphaFoldDB" id="A0AAV9DSW9"/>
<comment type="caution">
    <text evidence="1">The sequence shown here is derived from an EMBL/GenBank/DDBJ whole genome shotgun (WGS) entry which is preliminary data.</text>
</comment>
<dbReference type="Proteomes" id="UP001180020">
    <property type="component" value="Unassembled WGS sequence"/>
</dbReference>
<accession>A0AAV9DSW9</accession>
<gene>
    <name evidence="1" type="ORF">QJS10_CPB11g01411</name>
</gene>